<dbReference type="GO" id="GO:0005829">
    <property type="term" value="C:cytosol"/>
    <property type="evidence" value="ECO:0007669"/>
    <property type="project" value="GOC"/>
</dbReference>
<feature type="transmembrane region" description="Helical" evidence="8">
    <location>
        <begin position="64"/>
        <end position="85"/>
    </location>
</feature>
<accession>A0A5N5TM98</accession>
<feature type="transmembrane region" description="Helical" evidence="8">
    <location>
        <begin position="198"/>
        <end position="220"/>
    </location>
</feature>
<proteinExistence type="predicted"/>
<dbReference type="InterPro" id="IPR052241">
    <property type="entry name" value="SLC66/Scramblase_ANY1"/>
</dbReference>
<dbReference type="Gene3D" id="1.20.1280.290">
    <property type="match status" value="2"/>
</dbReference>
<dbReference type="GO" id="GO:0042147">
    <property type="term" value="P:retrograde transport, endosome to Golgi"/>
    <property type="evidence" value="ECO:0007669"/>
    <property type="project" value="TreeGrafter"/>
</dbReference>
<evidence type="ECO:0000256" key="1">
    <source>
        <dbReference type="ARBA" id="ARBA00004141"/>
    </source>
</evidence>
<keyword evidence="5 8" id="KW-0472">Membrane</keyword>
<dbReference type="GO" id="GO:0016020">
    <property type="term" value="C:membrane"/>
    <property type="evidence" value="ECO:0007669"/>
    <property type="project" value="UniProtKB-SubCell"/>
</dbReference>
<dbReference type="InterPro" id="IPR006603">
    <property type="entry name" value="PQ-loop_rpt"/>
</dbReference>
<evidence type="ECO:0000256" key="5">
    <source>
        <dbReference type="ARBA" id="ARBA00023136"/>
    </source>
</evidence>
<dbReference type="FunFam" id="1.20.1280.290:FF:000005">
    <property type="entry name" value="PQ-loop repeat-containing protein 1"/>
    <property type="match status" value="1"/>
</dbReference>
<dbReference type="GO" id="GO:0005802">
    <property type="term" value="C:trans-Golgi network"/>
    <property type="evidence" value="ECO:0007669"/>
    <property type="project" value="TreeGrafter"/>
</dbReference>
<dbReference type="AlphaFoldDB" id="A0A5N5TM98"/>
<evidence type="ECO:0000256" key="4">
    <source>
        <dbReference type="ARBA" id="ARBA00022989"/>
    </source>
</evidence>
<comment type="caution">
    <text evidence="9">The sequence shown here is derived from an EMBL/GenBank/DDBJ whole genome shotgun (WGS) entry which is preliminary data.</text>
</comment>
<evidence type="ECO:0000313" key="9">
    <source>
        <dbReference type="EMBL" id="KAB7507262.1"/>
    </source>
</evidence>
<dbReference type="SMART" id="SM00679">
    <property type="entry name" value="CTNS"/>
    <property type="match status" value="2"/>
</dbReference>
<dbReference type="PANTHER" id="PTHR14856:SF9">
    <property type="entry name" value="PQ-LOOP REPEAT-CONTAINING PROTEIN 1"/>
    <property type="match status" value="1"/>
</dbReference>
<organism evidence="9 10">
    <name type="scientific">Armadillidium nasatum</name>
    <dbReference type="NCBI Taxonomy" id="96803"/>
    <lineage>
        <taxon>Eukaryota</taxon>
        <taxon>Metazoa</taxon>
        <taxon>Ecdysozoa</taxon>
        <taxon>Arthropoda</taxon>
        <taxon>Crustacea</taxon>
        <taxon>Multicrustacea</taxon>
        <taxon>Malacostraca</taxon>
        <taxon>Eumalacostraca</taxon>
        <taxon>Peracarida</taxon>
        <taxon>Isopoda</taxon>
        <taxon>Oniscidea</taxon>
        <taxon>Crinocheta</taxon>
        <taxon>Armadillidiidae</taxon>
        <taxon>Armadillidium</taxon>
    </lineage>
</organism>
<dbReference type="GO" id="GO:0045332">
    <property type="term" value="P:phospholipid translocation"/>
    <property type="evidence" value="ECO:0007669"/>
    <property type="project" value="TreeGrafter"/>
</dbReference>
<keyword evidence="4 8" id="KW-1133">Transmembrane helix</keyword>
<evidence type="ECO:0000256" key="8">
    <source>
        <dbReference type="SAM" id="Phobius"/>
    </source>
</evidence>
<reference evidence="9 10" key="1">
    <citation type="journal article" date="2019" name="PLoS Biol.">
        <title>Sex chromosomes control vertical transmission of feminizing Wolbachia symbionts in an isopod.</title>
        <authorList>
            <person name="Becking T."/>
            <person name="Chebbi M.A."/>
            <person name="Giraud I."/>
            <person name="Moumen B."/>
            <person name="Laverre T."/>
            <person name="Caubet Y."/>
            <person name="Peccoud J."/>
            <person name="Gilbert C."/>
            <person name="Cordaux R."/>
        </authorList>
    </citation>
    <scope>NUCLEOTIDE SEQUENCE [LARGE SCALE GENOMIC DNA]</scope>
    <source>
        <strain evidence="9">ANa2</strain>
        <tissue evidence="9">Whole body excluding digestive tract and cuticle</tissue>
    </source>
</reference>
<feature type="transmembrane region" description="Helical" evidence="8">
    <location>
        <begin position="114"/>
        <end position="132"/>
    </location>
</feature>
<sequence length="229" mass="26735">EQCKMDLISIIASSGIMFGGIVPYIPQYIDIKRTEDAKGFSTYVCLVLLLANTLRFGHWFEIPLLLQSIIMNITMMMLMSLCVSVKNKGQLNPKDHIFFDFDWKYFWKWTDSQSYIEFMLTFTTVASTFLYILIDYPIFVEFIGFFSLSTESMLGLPQFLKNHSSKSTFGMSRKMVLMWLCGDIFKTVYYYIKEVPIAFLIFGCLQILIDFAVLFQCYLYRKQTTNSAH</sequence>
<dbReference type="OrthoDB" id="292213at2759"/>
<comment type="subcellular location">
    <subcellularLocation>
        <location evidence="1">Membrane</location>
        <topology evidence="1">Multi-pass membrane protein</topology>
    </subcellularLocation>
</comment>
<dbReference type="FunFam" id="1.20.1280.290:FF:000008">
    <property type="entry name" value="PQ-loop repeat-containing protein 1"/>
    <property type="match status" value="1"/>
</dbReference>
<keyword evidence="2 8" id="KW-0812">Transmembrane</keyword>
<keyword evidence="3" id="KW-0677">Repeat</keyword>
<evidence type="ECO:0000256" key="3">
    <source>
        <dbReference type="ARBA" id="ARBA00022737"/>
    </source>
</evidence>
<evidence type="ECO:0000256" key="6">
    <source>
        <dbReference type="ARBA" id="ARBA00040648"/>
    </source>
</evidence>
<feature type="non-terminal residue" evidence="9">
    <location>
        <position position="1"/>
    </location>
</feature>
<gene>
    <name evidence="9" type="primary">pqlc1</name>
    <name evidence="9" type="ORF">Anas_07359</name>
</gene>
<protein>
    <recommendedName>
        <fullName evidence="6">Solute carrier family 66 member 2</fullName>
    </recommendedName>
    <alternativeName>
        <fullName evidence="7">PQ-loop repeat-containing protein 1</fullName>
    </alternativeName>
</protein>
<evidence type="ECO:0000256" key="7">
    <source>
        <dbReference type="ARBA" id="ARBA00043159"/>
    </source>
</evidence>
<dbReference type="Proteomes" id="UP000326759">
    <property type="component" value="Unassembled WGS sequence"/>
</dbReference>
<keyword evidence="10" id="KW-1185">Reference proteome</keyword>
<name>A0A5N5TM98_9CRUS</name>
<dbReference type="EMBL" id="SEYY01000434">
    <property type="protein sequence ID" value="KAB7507262.1"/>
    <property type="molecule type" value="Genomic_DNA"/>
</dbReference>
<evidence type="ECO:0000313" key="10">
    <source>
        <dbReference type="Proteomes" id="UP000326759"/>
    </source>
</evidence>
<evidence type="ECO:0000256" key="2">
    <source>
        <dbReference type="ARBA" id="ARBA00022692"/>
    </source>
</evidence>
<feature type="transmembrane region" description="Helical" evidence="8">
    <location>
        <begin position="6"/>
        <end position="25"/>
    </location>
</feature>
<dbReference type="Pfam" id="PF04193">
    <property type="entry name" value="PQ-loop"/>
    <property type="match status" value="2"/>
</dbReference>
<dbReference type="GO" id="GO:0005768">
    <property type="term" value="C:endosome"/>
    <property type="evidence" value="ECO:0007669"/>
    <property type="project" value="TreeGrafter"/>
</dbReference>
<dbReference type="PANTHER" id="PTHR14856">
    <property type="entry name" value="PQ-LOOP REPEAT-CONTAINING PROTEIN 1-LIKE PROTEIN"/>
    <property type="match status" value="1"/>
</dbReference>